<dbReference type="OMA" id="NNIHYAS"/>
<reference evidence="2" key="1">
    <citation type="journal article" date="2007" name="Science">
        <title>Draft genome of the filarial nematode parasite Brugia malayi.</title>
        <authorList>
            <person name="Ghedin E."/>
            <person name="Wang S."/>
            <person name="Spiro D."/>
            <person name="Caler E."/>
            <person name="Zhao Q."/>
            <person name="Crabtree J."/>
            <person name="Allen J.E."/>
            <person name="Delcher A.L."/>
            <person name="Guiliano D.B."/>
            <person name="Miranda-Saavedra D."/>
            <person name="Angiuoli S.V."/>
            <person name="Creasy T."/>
            <person name="Amedeo P."/>
            <person name="Haas B."/>
            <person name="El-Sayed N.M."/>
            <person name="Wortman J.R."/>
            <person name="Feldblyum T."/>
            <person name="Tallon L."/>
            <person name="Schatz M."/>
            <person name="Shumway M."/>
            <person name="Koo H."/>
            <person name="Salzberg S.L."/>
            <person name="Schobel S."/>
            <person name="Pertea M."/>
            <person name="Pop M."/>
            <person name="White O."/>
            <person name="Barton G.J."/>
            <person name="Carlow C.K."/>
            <person name="Crawford M.J."/>
            <person name="Daub J."/>
            <person name="Dimmic M.W."/>
            <person name="Estes C.F."/>
            <person name="Foster J.M."/>
            <person name="Ganatra M."/>
            <person name="Gregory W.F."/>
            <person name="Johnson N.M."/>
            <person name="Jin J."/>
            <person name="Komuniecki R."/>
            <person name="Korf I."/>
            <person name="Kumar S."/>
            <person name="Laney S."/>
            <person name="Li B.W."/>
            <person name="Li W."/>
            <person name="Lindblom T.H."/>
            <person name="Lustigman S."/>
            <person name="Ma D."/>
            <person name="Maina C.V."/>
            <person name="Martin D.M."/>
            <person name="McCarter J.P."/>
            <person name="McReynolds L."/>
            <person name="Mitreva M."/>
            <person name="Nutman T.B."/>
            <person name="Parkinson J."/>
            <person name="Peregrin-Alvarez J.M."/>
            <person name="Poole C."/>
            <person name="Ren Q."/>
            <person name="Saunders L."/>
            <person name="Sluder A.E."/>
            <person name="Smith K."/>
            <person name="Stanke M."/>
            <person name="Unnasch T.R."/>
            <person name="Ware J."/>
            <person name="Wei A.D."/>
            <person name="Weil G."/>
            <person name="Williams D.J."/>
            <person name="Zhang Y."/>
            <person name="Williams S.A."/>
            <person name="Fraser-Liggett C."/>
            <person name="Slatko B."/>
            <person name="Blaxter M.L."/>
            <person name="Scott A.L."/>
        </authorList>
    </citation>
    <scope>NUCLEOTIDE SEQUENCE</scope>
    <source>
        <strain evidence="2">FR3</strain>
    </source>
</reference>
<gene>
    <name evidence="2" type="primary">Bm8167</name>
    <name evidence="2" type="ORF">BM_Bm8167</name>
</gene>
<dbReference type="AlphaFoldDB" id="A0A1I9GCU9"/>
<feature type="region of interest" description="Disordered" evidence="1">
    <location>
        <begin position="115"/>
        <end position="136"/>
    </location>
</feature>
<evidence type="ECO:0000313" key="2">
    <source>
        <dbReference type="EMBL" id="CRZ22114.1"/>
    </source>
</evidence>
<dbReference type="EMBL" id="LN855511">
    <property type="protein sequence ID" value="CRZ22114.1"/>
    <property type="molecule type" value="Genomic_DNA"/>
</dbReference>
<proteinExistence type="predicted"/>
<evidence type="ECO:0000256" key="1">
    <source>
        <dbReference type="SAM" id="MobiDB-lite"/>
    </source>
</evidence>
<sequence length="301" mass="33081">MNLYCENRTTTITVWTPAFVGDIAIINRYHTVSIRNPLLSSSSSSSLSSLSPSSSSSSLSSSSSSSSLSSLSPTATITSSSKSTSAFKMPGLLGKSRVLTETKNHCHCHHHHHRYHDYQQHVHHHHHHHQQQQQQVQRRLHSRKQQLMIAGLACQKILQQRLRLLGSFSSNARTPTPTRITTTATTTTAAATTTTTTTATTITSTTTTTTASTFHSNSCSDYRNSNYQDLTYSNGCNTKSASYYHQRSISAFPLQQQQYQSGSGTGSGGYYGNGIHYSSNNPMQLPTNYIYHRENSTVNAG</sequence>
<accession>A0A1I9GCU9</accession>
<feature type="region of interest" description="Disordered" evidence="1">
    <location>
        <begin position="40"/>
        <end position="81"/>
    </location>
</feature>
<organism evidence="2">
    <name type="scientific">Brugia malayi</name>
    <name type="common">Filarial nematode worm</name>
    <dbReference type="NCBI Taxonomy" id="6279"/>
    <lineage>
        <taxon>Eukaryota</taxon>
        <taxon>Metazoa</taxon>
        <taxon>Ecdysozoa</taxon>
        <taxon>Nematoda</taxon>
        <taxon>Chromadorea</taxon>
        <taxon>Rhabditida</taxon>
        <taxon>Spirurina</taxon>
        <taxon>Spiruromorpha</taxon>
        <taxon>Filarioidea</taxon>
        <taxon>Onchocercidae</taxon>
        <taxon>Brugia</taxon>
    </lineage>
</organism>
<feature type="non-terminal residue" evidence="2">
    <location>
        <position position="301"/>
    </location>
</feature>
<feature type="compositionally biased region" description="Basic residues" evidence="1">
    <location>
        <begin position="115"/>
        <end position="130"/>
    </location>
</feature>
<name>A0A1I9GCU9_BRUMA</name>
<reference evidence="2" key="2">
    <citation type="submission" date="2012-12" db="EMBL/GenBank/DDBJ databases">
        <authorList>
            <consortium name="WormBase Consortium"/>
            <person name="Ghedin E."/>
            <person name="Paulini M."/>
        </authorList>
    </citation>
    <scope>NUCLEOTIDE SEQUENCE</scope>
    <source>
        <strain evidence="2">FR3</strain>
    </source>
</reference>
<protein>
    <submittedName>
        <fullName evidence="2">Bm8167</fullName>
    </submittedName>
</protein>